<reference evidence="2" key="2">
    <citation type="submission" date="2021-04" db="EMBL/GenBank/DDBJ databases">
        <authorList>
            <person name="Gilroy R."/>
        </authorList>
    </citation>
    <scope>NUCLEOTIDE SEQUENCE</scope>
    <source>
        <strain evidence="2">ChiHecec2B26-12326</strain>
    </source>
</reference>
<sequence>MVLKYLVGIDFGHGETTASCINVADGSLQHLRIKDADKEDLFKISSAVYKIPRKDKSYDYTLERKDGYGICISFKTTVDNLRKTSHLQDKEAFENFIRLVYKAIKDNNSFLEDNGSDSNFLIYIASPTKWSKREKAEYKEFVEKAIGRKIGWLINESDAAYYHKKEYGGLTLVVDFGSSTIDFTLMYNGKKIDIDDLSNRLGAERVENNLLEIYRNDKNSNYAEITRISSDNVRNTKNNHISVYEETLFSLREQKETFYTKYKSLSNFYWDFEFNWIILGIDGVDPFRIRLKKKEEEILRDYMESVSSLFSEVKERIDKECKDRNIDVSQLRLILTGGASRMPWVRSSLLKVFGENTRLTKDDRPEYIVSDGIVNYAYALYQVRKEIAPIVNDLKDWLPELEDEMHQIISGVCQDICLKEIQQDKAIISYLSNEFQDDTVIDTDPRNSYYHNYYKSSIKGFVRIVDGINKRIYKNRKDINEEIFKRLNERIHEELDPMLRKSMLRLFHVEVSALNLLRGNQGILPLIQDNFTIGSDKLDEITDCCLERVGWCSWFNVNTLYGDESHEGTIRKDRGPNDRNRIARAYYDFIRETEFAPYSIGTIKDNIYNYVLDNIVSTVKDHLTFDPCGYDMKAEILSELERLRPFTARITSCEGKCVVVQRMEGMPKEEDTIEVEAEGLPALTALIKNVPSMNEWIRLTLDTEIPEAYLGGTVRKI</sequence>
<accession>A0A9D1XS89</accession>
<dbReference type="EMBL" id="DXEN01000055">
    <property type="protein sequence ID" value="HIX86405.1"/>
    <property type="molecule type" value="Genomic_DNA"/>
</dbReference>
<gene>
    <name evidence="2" type="ORF">H9848_07345</name>
</gene>
<dbReference type="PROSITE" id="PS01036">
    <property type="entry name" value="HSP70_3"/>
    <property type="match status" value="1"/>
</dbReference>
<comment type="similarity">
    <text evidence="1">Belongs to the heat shock protein 70 family.</text>
</comment>
<dbReference type="Proteomes" id="UP000823847">
    <property type="component" value="Unassembled WGS sequence"/>
</dbReference>
<dbReference type="SUPFAM" id="SSF53067">
    <property type="entry name" value="Actin-like ATPase domain"/>
    <property type="match status" value="1"/>
</dbReference>
<dbReference type="CDD" id="cd10170">
    <property type="entry name" value="ASKHA_NBD_HSP70"/>
    <property type="match status" value="1"/>
</dbReference>
<proteinExistence type="inferred from homology"/>
<dbReference type="InterPro" id="IPR043129">
    <property type="entry name" value="ATPase_NBD"/>
</dbReference>
<dbReference type="AlphaFoldDB" id="A0A9D1XS89"/>
<organism evidence="2 3">
    <name type="scientific">Candidatus Parabacteroides intestinigallinarum</name>
    <dbReference type="NCBI Taxonomy" id="2838722"/>
    <lineage>
        <taxon>Bacteria</taxon>
        <taxon>Pseudomonadati</taxon>
        <taxon>Bacteroidota</taxon>
        <taxon>Bacteroidia</taxon>
        <taxon>Bacteroidales</taxon>
        <taxon>Tannerellaceae</taxon>
        <taxon>Parabacteroides</taxon>
    </lineage>
</organism>
<dbReference type="InterPro" id="IPR018181">
    <property type="entry name" value="Heat_shock_70_CS"/>
</dbReference>
<comment type="caution">
    <text evidence="2">The sequence shown here is derived from an EMBL/GenBank/DDBJ whole genome shotgun (WGS) entry which is preliminary data.</text>
</comment>
<protein>
    <submittedName>
        <fullName evidence="2">Uncharacterized protein</fullName>
    </submittedName>
</protein>
<dbReference type="Gene3D" id="3.90.640.10">
    <property type="entry name" value="Actin, Chain A, domain 4"/>
    <property type="match status" value="1"/>
</dbReference>
<name>A0A9D1XS89_9BACT</name>
<evidence type="ECO:0000313" key="2">
    <source>
        <dbReference type="EMBL" id="HIX86405.1"/>
    </source>
</evidence>
<dbReference type="Gene3D" id="3.30.420.40">
    <property type="match status" value="2"/>
</dbReference>
<evidence type="ECO:0000313" key="3">
    <source>
        <dbReference type="Proteomes" id="UP000823847"/>
    </source>
</evidence>
<dbReference type="PANTHER" id="PTHR42749:SF1">
    <property type="entry name" value="CELL SHAPE-DETERMINING PROTEIN MREB"/>
    <property type="match status" value="1"/>
</dbReference>
<dbReference type="PANTHER" id="PTHR42749">
    <property type="entry name" value="CELL SHAPE-DETERMINING PROTEIN MREB"/>
    <property type="match status" value="1"/>
</dbReference>
<evidence type="ECO:0000256" key="1">
    <source>
        <dbReference type="ARBA" id="ARBA00007381"/>
    </source>
</evidence>
<reference evidence="2" key="1">
    <citation type="journal article" date="2021" name="PeerJ">
        <title>Extensive microbial diversity within the chicken gut microbiome revealed by metagenomics and culture.</title>
        <authorList>
            <person name="Gilroy R."/>
            <person name="Ravi A."/>
            <person name="Getino M."/>
            <person name="Pursley I."/>
            <person name="Horton D.L."/>
            <person name="Alikhan N.F."/>
            <person name="Baker D."/>
            <person name="Gharbi K."/>
            <person name="Hall N."/>
            <person name="Watson M."/>
            <person name="Adriaenssens E.M."/>
            <person name="Foster-Nyarko E."/>
            <person name="Jarju S."/>
            <person name="Secka A."/>
            <person name="Antonio M."/>
            <person name="Oren A."/>
            <person name="Chaudhuri R.R."/>
            <person name="La Ragione R."/>
            <person name="Hildebrand F."/>
            <person name="Pallen M.J."/>
        </authorList>
    </citation>
    <scope>NUCLEOTIDE SEQUENCE</scope>
    <source>
        <strain evidence="2">ChiHecec2B26-12326</strain>
    </source>
</reference>